<evidence type="ECO:0000313" key="5">
    <source>
        <dbReference type="EMBL" id="PWW01923.1"/>
    </source>
</evidence>
<keyword evidence="3" id="KW-0456">Lyase</keyword>
<keyword evidence="6" id="KW-1185">Reference proteome</keyword>
<dbReference type="InterPro" id="IPR015813">
    <property type="entry name" value="Pyrv/PenolPyrv_kinase-like_dom"/>
</dbReference>
<dbReference type="Proteomes" id="UP000246352">
    <property type="component" value="Unassembled WGS sequence"/>
</dbReference>
<comment type="caution">
    <text evidence="5">The sequence shown here is derived from an EMBL/GenBank/DDBJ whole genome shotgun (WGS) entry which is preliminary data.</text>
</comment>
<proteinExistence type="inferred from homology"/>
<keyword evidence="2" id="KW-0479">Metal-binding</keyword>
<dbReference type="GO" id="GO:0005737">
    <property type="term" value="C:cytoplasm"/>
    <property type="evidence" value="ECO:0007669"/>
    <property type="project" value="TreeGrafter"/>
</dbReference>
<organism evidence="5 6">
    <name type="scientific">Hoeflea marina</name>
    <dbReference type="NCBI Taxonomy" id="274592"/>
    <lineage>
        <taxon>Bacteria</taxon>
        <taxon>Pseudomonadati</taxon>
        <taxon>Pseudomonadota</taxon>
        <taxon>Alphaproteobacteria</taxon>
        <taxon>Hyphomicrobiales</taxon>
        <taxon>Rhizobiaceae</taxon>
        <taxon>Hoeflea</taxon>
    </lineage>
</organism>
<sequence>MKQSLRKRIHEGECVVGCFQKTPAHAIAEILGLAGLDFAVADMEHGPIGIADLDRMALGARSAGLPLLIRSTGVVASAIWPALDLGCSGVMAPHVRNGADAGALADAVRYGRGARGFSPSGRAGDYGTAVAVEYRQRMDADNVIMAQIEDASALDELDAIAGNPDIDVLFVGPADLSLSLGCEMESPELDMAIDKVIAAAKRAGRAAGIFLGTPARFARWKDAGMTVFVIGSDQSLLLTSGKGIAALKGA</sequence>
<dbReference type="GO" id="GO:0046872">
    <property type="term" value="F:metal ion binding"/>
    <property type="evidence" value="ECO:0007669"/>
    <property type="project" value="UniProtKB-KW"/>
</dbReference>
<dbReference type="AlphaFoldDB" id="A0A317PN19"/>
<dbReference type="OrthoDB" id="9802624at2"/>
<evidence type="ECO:0000313" key="6">
    <source>
        <dbReference type="Proteomes" id="UP000246352"/>
    </source>
</evidence>
<dbReference type="Pfam" id="PF03328">
    <property type="entry name" value="HpcH_HpaI"/>
    <property type="match status" value="1"/>
</dbReference>
<evidence type="ECO:0000256" key="3">
    <source>
        <dbReference type="ARBA" id="ARBA00023239"/>
    </source>
</evidence>
<dbReference type="Gene3D" id="3.20.20.60">
    <property type="entry name" value="Phosphoenolpyruvate-binding domains"/>
    <property type="match status" value="1"/>
</dbReference>
<comment type="similarity">
    <text evidence="1">Belongs to the HpcH/HpaI aldolase family.</text>
</comment>
<dbReference type="InterPro" id="IPR040442">
    <property type="entry name" value="Pyrv_kinase-like_dom_sf"/>
</dbReference>
<protein>
    <submittedName>
        <fullName evidence="5">2-keto-3-deoxy-L-rhamnonate aldolase RhmA</fullName>
    </submittedName>
</protein>
<dbReference type="PANTHER" id="PTHR30502:SF0">
    <property type="entry name" value="PHOSPHOENOLPYRUVATE CARBOXYLASE FAMILY PROTEIN"/>
    <property type="match status" value="1"/>
</dbReference>
<evidence type="ECO:0000256" key="1">
    <source>
        <dbReference type="ARBA" id="ARBA00005568"/>
    </source>
</evidence>
<dbReference type="EMBL" id="QGTR01000002">
    <property type="protein sequence ID" value="PWW01923.1"/>
    <property type="molecule type" value="Genomic_DNA"/>
</dbReference>
<dbReference type="InterPro" id="IPR050251">
    <property type="entry name" value="HpcH-HpaI_aldolase"/>
</dbReference>
<gene>
    <name evidence="5" type="ORF">DFR52_102588</name>
</gene>
<dbReference type="InterPro" id="IPR005000">
    <property type="entry name" value="Aldolase/citrate-lyase_domain"/>
</dbReference>
<name>A0A317PN19_9HYPH</name>
<reference evidence="5 6" key="1">
    <citation type="submission" date="2018-05" db="EMBL/GenBank/DDBJ databases">
        <title>Genomic Encyclopedia of Type Strains, Phase IV (KMG-IV): sequencing the most valuable type-strain genomes for metagenomic binning, comparative biology and taxonomic classification.</title>
        <authorList>
            <person name="Goeker M."/>
        </authorList>
    </citation>
    <scope>NUCLEOTIDE SEQUENCE [LARGE SCALE GENOMIC DNA]</scope>
    <source>
        <strain evidence="5 6">DSM 16791</strain>
    </source>
</reference>
<dbReference type="SUPFAM" id="SSF51621">
    <property type="entry name" value="Phosphoenolpyruvate/pyruvate domain"/>
    <property type="match status" value="1"/>
</dbReference>
<evidence type="ECO:0000259" key="4">
    <source>
        <dbReference type="Pfam" id="PF03328"/>
    </source>
</evidence>
<feature type="domain" description="HpcH/HpaI aldolase/citrate lyase" evidence="4">
    <location>
        <begin position="17"/>
        <end position="237"/>
    </location>
</feature>
<evidence type="ECO:0000256" key="2">
    <source>
        <dbReference type="ARBA" id="ARBA00022723"/>
    </source>
</evidence>
<accession>A0A317PN19</accession>
<dbReference type="RefSeq" id="WP_110031672.1">
    <property type="nucleotide sequence ID" value="NZ_QGTR01000002.1"/>
</dbReference>
<dbReference type="PANTHER" id="PTHR30502">
    <property type="entry name" value="2-KETO-3-DEOXY-L-RHAMNONATE ALDOLASE"/>
    <property type="match status" value="1"/>
</dbReference>
<dbReference type="GO" id="GO:0016832">
    <property type="term" value="F:aldehyde-lyase activity"/>
    <property type="evidence" value="ECO:0007669"/>
    <property type="project" value="TreeGrafter"/>
</dbReference>